<dbReference type="InterPro" id="IPR024160">
    <property type="entry name" value="BIN3_SAM-bd_dom"/>
</dbReference>
<organism evidence="9 10">
    <name type="scientific">Aaosphaeria arxii CBS 175.79</name>
    <dbReference type="NCBI Taxonomy" id="1450172"/>
    <lineage>
        <taxon>Eukaryota</taxon>
        <taxon>Fungi</taxon>
        <taxon>Dikarya</taxon>
        <taxon>Ascomycota</taxon>
        <taxon>Pezizomycotina</taxon>
        <taxon>Dothideomycetes</taxon>
        <taxon>Pleosporomycetidae</taxon>
        <taxon>Pleosporales</taxon>
        <taxon>Pleosporales incertae sedis</taxon>
        <taxon>Aaosphaeria</taxon>
    </lineage>
</organism>
<dbReference type="PANTHER" id="PTHR12315">
    <property type="entry name" value="BICOID-INTERACTING PROTEIN RELATED"/>
    <property type="match status" value="1"/>
</dbReference>
<dbReference type="OrthoDB" id="540004at2759"/>
<dbReference type="GO" id="GO:0008173">
    <property type="term" value="F:RNA methyltransferase activity"/>
    <property type="evidence" value="ECO:0007669"/>
    <property type="project" value="UniProtKB-UniRule"/>
</dbReference>
<dbReference type="EMBL" id="ML978082">
    <property type="protein sequence ID" value="KAF2008594.1"/>
    <property type="molecule type" value="Genomic_DNA"/>
</dbReference>
<evidence type="ECO:0000256" key="2">
    <source>
        <dbReference type="ARBA" id="ARBA00022603"/>
    </source>
</evidence>
<proteinExistence type="inferred from homology"/>
<dbReference type="GO" id="GO:0032259">
    <property type="term" value="P:methylation"/>
    <property type="evidence" value="ECO:0007669"/>
    <property type="project" value="UniProtKB-KW"/>
</dbReference>
<dbReference type="GO" id="GO:0017069">
    <property type="term" value="F:snRNA binding"/>
    <property type="evidence" value="ECO:0007669"/>
    <property type="project" value="TreeGrafter"/>
</dbReference>
<comment type="similarity">
    <text evidence="1 6">Belongs to the methyltransferase superfamily.</text>
</comment>
<dbReference type="Gene3D" id="3.40.50.150">
    <property type="entry name" value="Vaccinia Virus protein VP39"/>
    <property type="match status" value="1"/>
</dbReference>
<dbReference type="RefSeq" id="XP_033376933.1">
    <property type="nucleotide sequence ID" value="XM_033534823.1"/>
</dbReference>
<keyword evidence="2 6" id="KW-0489">Methyltransferase</keyword>
<sequence>MATTTTWGNYRDYQGPANQNPGSAPSIHVRDVRLTLLDSLLPGLFNAKNCLDIGCNAGRVSCQLALDFGAASVTGVDIDTKLVDQASNLLALRSSRVRPANAPATAHTNANVNANDNASGDCSDSVVNYFPMSAILNHGYRFEPQGKGTRHSTASAPTSGPETNHRVRFVSEDWVVSSNPATDGPYHVILALSVIKWMHLEHGDEGLVKFFRKCAASLANGGFLIIELQDWQSYQKAVRSQKGPHYRESLEKLQYRPETSFTELLREQGFTSCATSEELPRRISVYCLKK</sequence>
<dbReference type="EC" id="2.1.1.-" evidence="6"/>
<dbReference type="Pfam" id="PF13649">
    <property type="entry name" value="Methyltransf_25"/>
    <property type="match status" value="1"/>
</dbReference>
<dbReference type="GO" id="GO:0040031">
    <property type="term" value="P:snRNA modification"/>
    <property type="evidence" value="ECO:0007669"/>
    <property type="project" value="TreeGrafter"/>
</dbReference>
<accession>A0A6A5X734</accession>
<dbReference type="AlphaFoldDB" id="A0A6A5X734"/>
<keyword evidence="4 5" id="KW-0949">S-adenosyl-L-methionine</keyword>
<dbReference type="SUPFAM" id="SSF53335">
    <property type="entry name" value="S-adenosyl-L-methionine-dependent methyltransferases"/>
    <property type="match status" value="1"/>
</dbReference>
<dbReference type="Proteomes" id="UP000799778">
    <property type="component" value="Unassembled WGS sequence"/>
</dbReference>
<evidence type="ECO:0000256" key="3">
    <source>
        <dbReference type="ARBA" id="ARBA00022679"/>
    </source>
</evidence>
<evidence type="ECO:0000256" key="5">
    <source>
        <dbReference type="PROSITE-ProRule" id="PRU00848"/>
    </source>
</evidence>
<keyword evidence="3 6" id="KW-0808">Transferase</keyword>
<dbReference type="GO" id="GO:0008171">
    <property type="term" value="F:O-methyltransferase activity"/>
    <property type="evidence" value="ECO:0007669"/>
    <property type="project" value="UniProtKB-UniRule"/>
</dbReference>
<gene>
    <name evidence="9" type="ORF">BU24DRAFT_93825</name>
</gene>
<evidence type="ECO:0000256" key="7">
    <source>
        <dbReference type="SAM" id="MobiDB-lite"/>
    </source>
</evidence>
<dbReference type="InterPro" id="IPR010675">
    <property type="entry name" value="Bin3_C"/>
</dbReference>
<reference evidence="9" key="1">
    <citation type="journal article" date="2020" name="Stud. Mycol.">
        <title>101 Dothideomycetes genomes: a test case for predicting lifestyles and emergence of pathogens.</title>
        <authorList>
            <person name="Haridas S."/>
            <person name="Albert R."/>
            <person name="Binder M."/>
            <person name="Bloem J."/>
            <person name="Labutti K."/>
            <person name="Salamov A."/>
            <person name="Andreopoulos B."/>
            <person name="Baker S."/>
            <person name="Barry K."/>
            <person name="Bills G."/>
            <person name="Bluhm B."/>
            <person name="Cannon C."/>
            <person name="Castanera R."/>
            <person name="Culley D."/>
            <person name="Daum C."/>
            <person name="Ezra D."/>
            <person name="Gonzalez J."/>
            <person name="Henrissat B."/>
            <person name="Kuo A."/>
            <person name="Liang C."/>
            <person name="Lipzen A."/>
            <person name="Lutzoni F."/>
            <person name="Magnuson J."/>
            <person name="Mondo S."/>
            <person name="Nolan M."/>
            <person name="Ohm R."/>
            <person name="Pangilinan J."/>
            <person name="Park H.-J."/>
            <person name="Ramirez L."/>
            <person name="Alfaro M."/>
            <person name="Sun H."/>
            <person name="Tritt A."/>
            <person name="Yoshinaga Y."/>
            <person name="Zwiers L.-H."/>
            <person name="Turgeon B."/>
            <person name="Goodwin S."/>
            <person name="Spatafora J."/>
            <person name="Crous P."/>
            <person name="Grigoriev I."/>
        </authorList>
    </citation>
    <scope>NUCLEOTIDE SEQUENCE</scope>
    <source>
        <strain evidence="9">CBS 175.79</strain>
    </source>
</reference>
<protein>
    <recommendedName>
        <fullName evidence="6">RNA methyltransferase</fullName>
        <ecNumber evidence="6">2.1.1.-</ecNumber>
    </recommendedName>
</protein>
<evidence type="ECO:0000259" key="8">
    <source>
        <dbReference type="PROSITE" id="PS51515"/>
    </source>
</evidence>
<evidence type="ECO:0000256" key="4">
    <source>
        <dbReference type="ARBA" id="ARBA00022691"/>
    </source>
</evidence>
<evidence type="ECO:0000256" key="6">
    <source>
        <dbReference type="RuleBase" id="RU367087"/>
    </source>
</evidence>
<dbReference type="InterPro" id="IPR029063">
    <property type="entry name" value="SAM-dependent_MTases_sf"/>
</dbReference>
<name>A0A6A5X734_9PLEO</name>
<dbReference type="PROSITE" id="PS51515">
    <property type="entry name" value="BIN3_SAM"/>
    <property type="match status" value="1"/>
</dbReference>
<dbReference type="PANTHER" id="PTHR12315:SF0">
    <property type="entry name" value="7SK SNRNA METHYLPHOSPHATE CAPPING ENZYME"/>
    <property type="match status" value="1"/>
</dbReference>
<evidence type="ECO:0000313" key="9">
    <source>
        <dbReference type="EMBL" id="KAF2008594.1"/>
    </source>
</evidence>
<feature type="domain" description="Bin3-type SAM" evidence="8">
    <location>
        <begin position="31"/>
        <end position="290"/>
    </location>
</feature>
<dbReference type="InterPro" id="IPR039772">
    <property type="entry name" value="Bin3-like"/>
</dbReference>
<feature type="region of interest" description="Disordered" evidence="7">
    <location>
        <begin position="1"/>
        <end position="25"/>
    </location>
</feature>
<dbReference type="CDD" id="cd02440">
    <property type="entry name" value="AdoMet_MTases"/>
    <property type="match status" value="1"/>
</dbReference>
<evidence type="ECO:0000256" key="1">
    <source>
        <dbReference type="ARBA" id="ARBA00008361"/>
    </source>
</evidence>
<dbReference type="GeneID" id="54292220"/>
<evidence type="ECO:0000313" key="10">
    <source>
        <dbReference type="Proteomes" id="UP000799778"/>
    </source>
</evidence>
<dbReference type="Pfam" id="PF06859">
    <property type="entry name" value="Bin3"/>
    <property type="match status" value="1"/>
</dbReference>
<dbReference type="InterPro" id="IPR041698">
    <property type="entry name" value="Methyltransf_25"/>
</dbReference>
<keyword evidence="10" id="KW-1185">Reference proteome</keyword>